<dbReference type="GO" id="GO:0009813">
    <property type="term" value="P:flavonoid biosynthetic process"/>
    <property type="evidence" value="ECO:0007669"/>
    <property type="project" value="UniProtKB-UniPathway"/>
</dbReference>
<feature type="domain" description="Chalcone isomerase" evidence="8">
    <location>
        <begin position="65"/>
        <end position="261"/>
    </location>
</feature>
<keyword evidence="3 9" id="KW-0413">Isomerase</keyword>
<protein>
    <recommendedName>
        <fullName evidence="7">Chalcone-flavonone isomerase family protein</fullName>
    </recommendedName>
</protein>
<comment type="function">
    <text evidence="5">Catalyzes the intramolecular cyclization of bicyclic chalcones into tricyclic (S)-flavanones. Responsible for the isomerization of 4,2',4',6'-tetrahydroxychalcone (also termed chalcone) into naringenin.</text>
</comment>
<sequence length="263" mass="29050">MRRLENYLYERGWLALPLFKEGREAVLLPHRTSFPGASARSNPSATTMALAAQQKRQLEFHGLDIEGISFESSAVSLGSSKKLVLGGAGNRGLEINGKFVKFTAIGIYVEDAIVHYLSPKLGGKSVEELCDKELLFEEVLTAPVEKLVRVVFLLPLTGPQYSEKVIERIGVQGMYPNLKDEYKKQFLEIFKAENFPPQSSLFLSFTKKGLKVAFSKGDGFPEQPVAAIEDKSFADAVLATIIWKDGVSPAAKVSLAERLSEYM</sequence>
<evidence type="ECO:0000256" key="2">
    <source>
        <dbReference type="ARBA" id="ARBA00007166"/>
    </source>
</evidence>
<evidence type="ECO:0000256" key="4">
    <source>
        <dbReference type="ARBA" id="ARBA00023241"/>
    </source>
</evidence>
<reference evidence="9" key="1">
    <citation type="submission" date="2018-11" db="EMBL/GenBank/DDBJ databases">
        <authorList>
            <person name="Ni R."/>
        </authorList>
    </citation>
    <scope>NUCLEOTIDE SEQUENCE</scope>
</reference>
<comment type="catalytic activity">
    <reaction evidence="6">
        <text>a chalcone = a flavanone.</text>
        <dbReference type="EC" id="5.5.1.6"/>
    </reaction>
</comment>
<evidence type="ECO:0000256" key="6">
    <source>
        <dbReference type="ARBA" id="ARBA00034056"/>
    </source>
</evidence>
<evidence type="ECO:0000256" key="1">
    <source>
        <dbReference type="ARBA" id="ARBA00004966"/>
    </source>
</evidence>
<proteinExistence type="evidence at transcript level"/>
<dbReference type="PANTHER" id="PTHR28039">
    <property type="entry name" value="CHALCONE--FLAVONONE ISOMERASE 1-RELATED"/>
    <property type="match status" value="1"/>
</dbReference>
<dbReference type="InterPro" id="IPR044164">
    <property type="entry name" value="CFI"/>
</dbReference>
<comment type="similarity">
    <text evidence="2 7">Belongs to the chalcone isomerase family.</text>
</comment>
<accession>A0A4Y6I0Q8</accession>
<organism evidence="9">
    <name type="scientific">Goniophlebium niponicum</name>
    <dbReference type="NCBI Taxonomy" id="126675"/>
    <lineage>
        <taxon>Eukaryota</taxon>
        <taxon>Viridiplantae</taxon>
        <taxon>Streptophyta</taxon>
        <taxon>Embryophyta</taxon>
        <taxon>Tracheophyta</taxon>
        <taxon>Polypodiopsida</taxon>
        <taxon>Polypodiidae</taxon>
        <taxon>Polypodiales</taxon>
        <taxon>Polypodiineae</taxon>
        <taxon>Polypodiaceae</taxon>
        <taxon>Microsoroideae</taxon>
        <taxon>Goniophlebium</taxon>
    </lineage>
</organism>
<dbReference type="Pfam" id="PF02431">
    <property type="entry name" value="Chalcone"/>
    <property type="match status" value="1"/>
</dbReference>
<dbReference type="GO" id="GO:0045430">
    <property type="term" value="F:chalcone isomerase activity"/>
    <property type="evidence" value="ECO:0007669"/>
    <property type="project" value="UniProtKB-EC"/>
</dbReference>
<dbReference type="InterPro" id="IPR016088">
    <property type="entry name" value="Chalcone_isomerase_3-sand"/>
</dbReference>
<evidence type="ECO:0000259" key="8">
    <source>
        <dbReference type="Pfam" id="PF02431"/>
    </source>
</evidence>
<dbReference type="InterPro" id="IPR016087">
    <property type="entry name" value="Chalcone_isomerase"/>
</dbReference>
<dbReference type="PANTHER" id="PTHR28039:SF8">
    <property type="entry name" value="CHALCONE--FLAVANONE ISOMERASE 1-RELATED"/>
    <property type="match status" value="1"/>
</dbReference>
<dbReference type="SUPFAM" id="SSF54626">
    <property type="entry name" value="Chalcone isomerase"/>
    <property type="match status" value="1"/>
</dbReference>
<evidence type="ECO:0000256" key="3">
    <source>
        <dbReference type="ARBA" id="ARBA00023235"/>
    </source>
</evidence>
<comment type="pathway">
    <text evidence="1">Secondary metabolite biosynthesis; flavonoid biosynthesis.</text>
</comment>
<dbReference type="InterPro" id="IPR036298">
    <property type="entry name" value="Chalcone_isomerase_sf"/>
</dbReference>
<gene>
    <name evidence="9" type="primary">CHI2</name>
</gene>
<dbReference type="Gene3D" id="3.50.70.10">
    <property type="match status" value="1"/>
</dbReference>
<dbReference type="Gene3D" id="1.10.890.20">
    <property type="match status" value="1"/>
</dbReference>
<dbReference type="InterPro" id="IPR016089">
    <property type="entry name" value="Chalcone_isomerase_bundle_sf"/>
</dbReference>
<dbReference type="UniPathway" id="UPA00154"/>
<evidence type="ECO:0000313" key="9">
    <source>
        <dbReference type="EMBL" id="QDF63024.1"/>
    </source>
</evidence>
<dbReference type="EMBL" id="MK216788">
    <property type="protein sequence ID" value="QDF63024.1"/>
    <property type="molecule type" value="mRNA"/>
</dbReference>
<keyword evidence="4" id="KW-0284">Flavonoid biosynthesis</keyword>
<name>A0A4Y6I0Q8_9MONI</name>
<evidence type="ECO:0000256" key="5">
    <source>
        <dbReference type="ARBA" id="ARBA00025429"/>
    </source>
</evidence>
<evidence type="ECO:0000256" key="7">
    <source>
        <dbReference type="RuleBase" id="RU361158"/>
    </source>
</evidence>
<dbReference type="AlphaFoldDB" id="A0A4Y6I0Q8"/>